<keyword evidence="4" id="KW-0297">G-protein coupled receptor</keyword>
<feature type="transmembrane region" description="Helical" evidence="9">
    <location>
        <begin position="633"/>
        <end position="655"/>
    </location>
</feature>
<comment type="subcellular location">
    <subcellularLocation>
        <location evidence="1">Membrane</location>
        <topology evidence="1">Multi-pass membrane protein</topology>
    </subcellularLocation>
</comment>
<dbReference type="EMBL" id="JAGRRH010000019">
    <property type="protein sequence ID" value="KAG7349886.1"/>
    <property type="molecule type" value="Genomic_DNA"/>
</dbReference>
<dbReference type="OrthoDB" id="43432at2759"/>
<keyword evidence="7" id="KW-0325">Glycoprotein</keyword>
<evidence type="ECO:0000256" key="3">
    <source>
        <dbReference type="ARBA" id="ARBA00022989"/>
    </source>
</evidence>
<evidence type="ECO:0000256" key="8">
    <source>
        <dbReference type="ARBA" id="ARBA00023224"/>
    </source>
</evidence>
<evidence type="ECO:0000256" key="9">
    <source>
        <dbReference type="SAM" id="Phobius"/>
    </source>
</evidence>
<evidence type="ECO:0000313" key="11">
    <source>
        <dbReference type="EMBL" id="KAG7349886.1"/>
    </source>
</evidence>
<dbReference type="GO" id="GO:0007214">
    <property type="term" value="P:gamma-aminobutyric acid signaling pathway"/>
    <property type="evidence" value="ECO:0007669"/>
    <property type="project" value="TreeGrafter"/>
</dbReference>
<comment type="caution">
    <text evidence="11">The sequence shown here is derived from an EMBL/GenBank/DDBJ whole genome shotgun (WGS) entry which is preliminary data.</text>
</comment>
<feature type="transmembrane region" description="Helical" evidence="9">
    <location>
        <begin position="734"/>
        <end position="756"/>
    </location>
</feature>
<reference evidence="11" key="2">
    <citation type="submission" date="2021-04" db="EMBL/GenBank/DDBJ databases">
        <authorList>
            <person name="Podell S."/>
        </authorList>
    </citation>
    <scope>NUCLEOTIDE SEQUENCE</scope>
    <source>
        <strain evidence="11">Hildebrandi</strain>
    </source>
</reference>
<feature type="domain" description="G-protein coupled receptors family 3 profile" evidence="10">
    <location>
        <begin position="631"/>
        <end position="821"/>
    </location>
</feature>
<keyword evidence="12" id="KW-1185">Reference proteome</keyword>
<dbReference type="AlphaFoldDB" id="A0A9K3PKA8"/>
<evidence type="ECO:0000259" key="10">
    <source>
        <dbReference type="PROSITE" id="PS50259"/>
    </source>
</evidence>
<evidence type="ECO:0000256" key="5">
    <source>
        <dbReference type="ARBA" id="ARBA00023136"/>
    </source>
</evidence>
<keyword evidence="2 9" id="KW-0812">Transmembrane</keyword>
<dbReference type="Pfam" id="PF01094">
    <property type="entry name" value="ANF_receptor"/>
    <property type="match status" value="1"/>
</dbReference>
<evidence type="ECO:0000256" key="2">
    <source>
        <dbReference type="ARBA" id="ARBA00022692"/>
    </source>
</evidence>
<feature type="transmembrane region" description="Helical" evidence="9">
    <location>
        <begin position="768"/>
        <end position="790"/>
    </location>
</feature>
<dbReference type="PANTHER" id="PTHR10519">
    <property type="entry name" value="GABA-B RECEPTOR"/>
    <property type="match status" value="1"/>
</dbReference>
<evidence type="ECO:0000256" key="6">
    <source>
        <dbReference type="ARBA" id="ARBA00023170"/>
    </source>
</evidence>
<organism evidence="11 12">
    <name type="scientific">Nitzschia inconspicua</name>
    <dbReference type="NCBI Taxonomy" id="303405"/>
    <lineage>
        <taxon>Eukaryota</taxon>
        <taxon>Sar</taxon>
        <taxon>Stramenopiles</taxon>
        <taxon>Ochrophyta</taxon>
        <taxon>Bacillariophyta</taxon>
        <taxon>Bacillariophyceae</taxon>
        <taxon>Bacillariophycidae</taxon>
        <taxon>Bacillariales</taxon>
        <taxon>Bacillariaceae</taxon>
        <taxon>Nitzschia</taxon>
    </lineage>
</organism>
<dbReference type="CDD" id="cd15047">
    <property type="entry name" value="7tmC_GABA-B-like"/>
    <property type="match status" value="1"/>
</dbReference>
<evidence type="ECO:0000313" key="12">
    <source>
        <dbReference type="Proteomes" id="UP000693970"/>
    </source>
</evidence>
<feature type="transmembrane region" description="Helical" evidence="9">
    <location>
        <begin position="676"/>
        <end position="698"/>
    </location>
</feature>
<dbReference type="Pfam" id="PF00003">
    <property type="entry name" value="7tm_3"/>
    <property type="match status" value="1"/>
</dbReference>
<proteinExistence type="predicted"/>
<sequence>MTLQTPENYLPYFNFRDWQDENTEVISCGDLSVVVWTDDTGDHNTTLSCEAAANNEIPALGFCHLEALVPFTDDRNVPVLHAYEGAMGIFLALQHLNTGNGSIVDQVDGLNETCRIRFPTEHFFDTQYNPRRTFSYVDQRTSQRSSRIAPFFQPRPTGFVGAFASTVTALSAYISSLRGLPQVSGQSTSSELDNKLDFPLFARSIPNEEFAARNLLLWWTKELQLTHVAVIHTSDTHGLAYARSLRTFVRQMDEDDNQQNRIEILYISIDEDGKNIPEVLAALKASQFRYVFGVLQSRNLHDLLLEAAFTEGLAGNINEEYNWFFSDTFRSVLVNHDQRIFPKGSPLHLAYRGVGFIESASFGAYTETSAGRNEKFERLKDSIREIRQSKDQIEYLRTILPVDNETGTIPYLESSQMELVYNSASFLYEATIMMGLAVCREASAKISIQGKDFYRSILETDFEGITGQVILNQTTGSRLSTASSYSILNFVDVKSNKTGENGEEMMTFQSVLTHYYSFENYGRNTSNGSGWVTFQNFTFNHGGGLPLSIPSVPDPNLYINDGIKAFSFVLYSILLLLTLGCVGWTWYYRKTRVVMASQPFFLNLLCVGIVLVASTIVTMVIDHRSYSLSGNSVACNATIWLAALGLGIVFSALFAKTYRINRIMNSAKKFRRIKITVRETMISVNVVFCANLIVLSLMTTLDPIEYEIEVLIFDSFNRPTTSYGQCDFSSSSSFLVVLLIINFGTLVVALYQAWHARSLSTEFAESRYIAYALAGSLIAAFVGCPVLILAKENPNATAFVACALVFLVCFMILYMIFVPKMKYERDIRREKDKGALPTTKISGLPNEAVSLALADVSSEALKDADQLTEARKSGEMILTSKSPEELVKEMRLLKCMLVTSHKTVEDQAAQITELKSLLEANNIAPPKACDSHQSVERAINSEGDLGNFES</sequence>
<evidence type="ECO:0000256" key="4">
    <source>
        <dbReference type="ARBA" id="ARBA00023040"/>
    </source>
</evidence>
<dbReference type="PANTHER" id="PTHR10519:SF20">
    <property type="entry name" value="G-PROTEIN COUPLED RECEPTOR 156-RELATED"/>
    <property type="match status" value="1"/>
</dbReference>
<evidence type="ECO:0000256" key="1">
    <source>
        <dbReference type="ARBA" id="ARBA00004141"/>
    </source>
</evidence>
<reference evidence="11" key="1">
    <citation type="journal article" date="2021" name="Sci. Rep.">
        <title>Diploid genomic architecture of Nitzschia inconspicua, an elite biomass production diatom.</title>
        <authorList>
            <person name="Oliver A."/>
            <person name="Podell S."/>
            <person name="Pinowska A."/>
            <person name="Traller J.C."/>
            <person name="Smith S.R."/>
            <person name="McClure R."/>
            <person name="Beliaev A."/>
            <person name="Bohutskyi P."/>
            <person name="Hill E.A."/>
            <person name="Rabines A."/>
            <person name="Zheng H."/>
            <person name="Allen L.Z."/>
            <person name="Kuo A."/>
            <person name="Grigoriev I.V."/>
            <person name="Allen A.E."/>
            <person name="Hazlebeck D."/>
            <person name="Allen E.E."/>
        </authorList>
    </citation>
    <scope>NUCLEOTIDE SEQUENCE</scope>
    <source>
        <strain evidence="11">Hildebrandi</strain>
    </source>
</reference>
<dbReference type="PROSITE" id="PS50259">
    <property type="entry name" value="G_PROTEIN_RECEP_F3_4"/>
    <property type="match status" value="1"/>
</dbReference>
<evidence type="ECO:0000256" key="7">
    <source>
        <dbReference type="ARBA" id="ARBA00023180"/>
    </source>
</evidence>
<keyword evidence="3 9" id="KW-1133">Transmembrane helix</keyword>
<feature type="transmembrane region" description="Helical" evidence="9">
    <location>
        <begin position="796"/>
        <end position="818"/>
    </location>
</feature>
<keyword evidence="6 11" id="KW-0675">Receptor</keyword>
<dbReference type="InterPro" id="IPR002455">
    <property type="entry name" value="GPCR3_GABA-B"/>
</dbReference>
<dbReference type="InterPro" id="IPR001828">
    <property type="entry name" value="ANF_lig-bd_rcpt"/>
</dbReference>
<dbReference type="GO" id="GO:0038039">
    <property type="term" value="C:G protein-coupled receptor heterodimeric complex"/>
    <property type="evidence" value="ECO:0007669"/>
    <property type="project" value="TreeGrafter"/>
</dbReference>
<dbReference type="InterPro" id="IPR017978">
    <property type="entry name" value="GPCR_3_C"/>
</dbReference>
<keyword evidence="5 9" id="KW-0472">Membrane</keyword>
<feature type="transmembrane region" description="Helical" evidence="9">
    <location>
        <begin position="600"/>
        <end position="621"/>
    </location>
</feature>
<dbReference type="GO" id="GO:0004965">
    <property type="term" value="F:G protein-coupled GABA receptor activity"/>
    <property type="evidence" value="ECO:0007669"/>
    <property type="project" value="InterPro"/>
</dbReference>
<protein>
    <submittedName>
        <fullName evidence="11">7 transmembrane sweet-taste receptor of 3 GCPR</fullName>
    </submittedName>
</protein>
<dbReference type="Proteomes" id="UP000693970">
    <property type="component" value="Unassembled WGS sequence"/>
</dbReference>
<feature type="transmembrane region" description="Helical" evidence="9">
    <location>
        <begin position="568"/>
        <end position="588"/>
    </location>
</feature>
<gene>
    <name evidence="11" type="ORF">IV203_012483</name>
</gene>
<accession>A0A9K3PKA8</accession>
<name>A0A9K3PKA8_9STRA</name>
<keyword evidence="8" id="KW-0807">Transducer</keyword>